<proteinExistence type="predicted"/>
<feature type="region of interest" description="Disordered" evidence="1">
    <location>
        <begin position="1"/>
        <end position="34"/>
    </location>
</feature>
<organism evidence="2 3">
    <name type="scientific">Riccia fluitans</name>
    <dbReference type="NCBI Taxonomy" id="41844"/>
    <lineage>
        <taxon>Eukaryota</taxon>
        <taxon>Viridiplantae</taxon>
        <taxon>Streptophyta</taxon>
        <taxon>Embryophyta</taxon>
        <taxon>Marchantiophyta</taxon>
        <taxon>Marchantiopsida</taxon>
        <taxon>Marchantiidae</taxon>
        <taxon>Marchantiales</taxon>
        <taxon>Ricciaceae</taxon>
        <taxon>Riccia</taxon>
    </lineage>
</organism>
<gene>
    <name evidence="2" type="ORF">R1flu_015413</name>
</gene>
<name>A0ABD1YMP6_9MARC</name>
<evidence type="ECO:0000256" key="1">
    <source>
        <dbReference type="SAM" id="MobiDB-lite"/>
    </source>
</evidence>
<evidence type="ECO:0000313" key="3">
    <source>
        <dbReference type="Proteomes" id="UP001605036"/>
    </source>
</evidence>
<accession>A0ABD1YMP6</accession>
<protein>
    <submittedName>
        <fullName evidence="2">Uncharacterized protein</fullName>
    </submittedName>
</protein>
<dbReference type="AlphaFoldDB" id="A0ABD1YMP6"/>
<dbReference type="EMBL" id="JBHFFA010000004">
    <property type="protein sequence ID" value="KAL2630727.1"/>
    <property type="molecule type" value="Genomic_DNA"/>
</dbReference>
<feature type="compositionally biased region" description="Basic and acidic residues" evidence="1">
    <location>
        <begin position="13"/>
        <end position="30"/>
    </location>
</feature>
<keyword evidence="3" id="KW-1185">Reference proteome</keyword>
<evidence type="ECO:0000313" key="2">
    <source>
        <dbReference type="EMBL" id="KAL2630727.1"/>
    </source>
</evidence>
<comment type="caution">
    <text evidence="2">The sequence shown here is derived from an EMBL/GenBank/DDBJ whole genome shotgun (WGS) entry which is preliminary data.</text>
</comment>
<reference evidence="2 3" key="1">
    <citation type="submission" date="2024-09" db="EMBL/GenBank/DDBJ databases">
        <title>Chromosome-scale assembly of Riccia fluitans.</title>
        <authorList>
            <person name="Paukszto L."/>
            <person name="Sawicki J."/>
            <person name="Karawczyk K."/>
            <person name="Piernik-Szablinska J."/>
            <person name="Szczecinska M."/>
            <person name="Mazdziarz M."/>
        </authorList>
    </citation>
    <scope>NUCLEOTIDE SEQUENCE [LARGE SCALE GENOMIC DNA]</scope>
    <source>
        <strain evidence="2">Rf_01</strain>
        <tissue evidence="2">Aerial parts of the thallus</tissue>
    </source>
</reference>
<dbReference type="Proteomes" id="UP001605036">
    <property type="component" value="Unassembled WGS sequence"/>
</dbReference>
<sequence>MQRDLEDDGLGGGHRDESSDPDDSSNKDIDEMPVQCWHRANVQEHVKPPNYDGTGRQKVAQEDDNLLFLLEKHNGYIMAVSLLICSAHDWFENYQHNQERQGLDPIRNWE</sequence>